<dbReference type="KEGG" id="saes:HBH39_19105"/>
<proteinExistence type="predicted"/>
<dbReference type="EMBL" id="CP050315">
    <property type="protein sequence ID" value="QIR16585.1"/>
    <property type="molecule type" value="Genomic_DNA"/>
</dbReference>
<accession>A0A6G9QRA4</accession>
<protein>
    <submittedName>
        <fullName evidence="1">Uncharacterized protein</fullName>
    </submittedName>
</protein>
<keyword evidence="2" id="KW-1185">Reference proteome</keyword>
<evidence type="ECO:0000313" key="2">
    <source>
        <dbReference type="Proteomes" id="UP000502608"/>
    </source>
</evidence>
<name>A0A6G9QRA4_9GAMM</name>
<gene>
    <name evidence="1" type="ORF">HBH39_19105</name>
</gene>
<organism evidence="1 2">
    <name type="scientific">Shewanella aestuarii</name>
    <dbReference type="NCBI Taxonomy" id="1028752"/>
    <lineage>
        <taxon>Bacteria</taxon>
        <taxon>Pseudomonadati</taxon>
        <taxon>Pseudomonadota</taxon>
        <taxon>Gammaproteobacteria</taxon>
        <taxon>Alteromonadales</taxon>
        <taxon>Shewanellaceae</taxon>
        <taxon>Shewanella</taxon>
    </lineage>
</organism>
<dbReference type="RefSeq" id="WP_167680413.1">
    <property type="nucleotide sequence ID" value="NZ_CP050315.1"/>
</dbReference>
<sequence>MEKTVIEEHKVSVVAISSPQDLKFINAQNLDIYISTIELPRIKLTFDLASGDLSLAMTSIKSPEVIPLRTQLASDETELKAVALAKQLDNAAKAYLKGFRIEFMNLDDSIEHCDAIYKAIPFFHAIETFICDGSDAAFEDFKAFRTENCPDLNLAKHVSLILNQSQIAEQIGAKALHSRLTQLNTLDDGDPYFIEQILADCYNTHRMSDRYIAELLNIETVDFNKIRKCDLDLSYHYSNDPSKYQELASCLALSESLNTQIASDIITSSSICAKPDVELNLKPLNSI</sequence>
<dbReference type="AlphaFoldDB" id="A0A6G9QRA4"/>
<evidence type="ECO:0000313" key="1">
    <source>
        <dbReference type="EMBL" id="QIR16585.1"/>
    </source>
</evidence>
<geneLocation type="plasmid" evidence="1 2">
    <name>pPN3F2_2</name>
</geneLocation>
<keyword evidence="1" id="KW-0614">Plasmid</keyword>
<reference evidence="1 2" key="1">
    <citation type="submission" date="2020-03" db="EMBL/GenBank/DDBJ databases">
        <title>Complete genome sequence of Shewanella sp.</title>
        <authorList>
            <person name="Kim Y.-S."/>
            <person name="Kim S.-J."/>
            <person name="Jung H.-K."/>
            <person name="Kim K.-H."/>
        </authorList>
    </citation>
    <scope>NUCLEOTIDE SEQUENCE [LARGE SCALE GENOMIC DNA]</scope>
    <source>
        <strain evidence="1 2">PN3F2</strain>
        <plasmid evidence="1 2">pPN3F2_2</plasmid>
    </source>
</reference>
<dbReference type="Proteomes" id="UP000502608">
    <property type="component" value="Plasmid pPN3F2_2"/>
</dbReference>